<dbReference type="AlphaFoldDB" id="A0A6J4P7U3"/>
<evidence type="ECO:0000256" key="1">
    <source>
        <dbReference type="ARBA" id="ARBA00009820"/>
    </source>
</evidence>
<dbReference type="PANTHER" id="PTHR36842:SF1">
    <property type="entry name" value="PROTEIN TOLB"/>
    <property type="match status" value="1"/>
</dbReference>
<dbReference type="PANTHER" id="PTHR36842">
    <property type="entry name" value="PROTEIN TOLB HOMOLOG"/>
    <property type="match status" value="1"/>
</dbReference>
<dbReference type="InterPro" id="IPR011659">
    <property type="entry name" value="WD40"/>
</dbReference>
<proteinExistence type="inferred from homology"/>
<dbReference type="InterPro" id="IPR002469">
    <property type="entry name" value="Peptidase_S9B_N"/>
</dbReference>
<dbReference type="PROSITE" id="PS00330">
    <property type="entry name" value="HEMOLYSIN_CALCIUM"/>
    <property type="match status" value="1"/>
</dbReference>
<sequence>METGFWKARISTASLTVLIAVVAAGVLAASSAAGAAFPGTNGKIAFQSIRDASGEIYTTGASGGEAARITFRLGGNVEPAYSPDGSRIAFNRGGDIHVMNASGLSPEGIGSRRLTSMGGAESDPTWSPDGTRIAFLSNTAALDGQSDPEIWVMNADGTNQEPLTENVFQERDPAWSPKGERIAFVSERRPAPFNDTDSNIYVMDAGGTNQASITSNVSNSTAPYQGYDEDPVWSPDGNKIAYVHGRTGTGGDGRDIWIMDPDGASKSNITDDAEPPGTPVSDTDNFTSEFEPAWSPEGNKIAYVLVRTGDTNQDIAVMDPDGTDEAAIDTGDDTRKDEKPDWQPIPACTITGSGAISGTPSKDVICGGASNDTINGADGDDIILGNGGNDSLVGGDGNDTVNGGIGVDTVSYPGATPVRANLTTEFATGVGSDILLGIENLKGSGAGDTLTGSAVANTLVGGDGADELLGVGGKDKINSRDRAKNDTVNGGPGTDACTTDTREVSIRSCE</sequence>
<dbReference type="InterPro" id="IPR011049">
    <property type="entry name" value="Serralysin-like_metalloprot_C"/>
</dbReference>
<feature type="domain" description="Dipeptidylpeptidase IV N-terminal" evidence="4">
    <location>
        <begin position="217"/>
        <end position="306"/>
    </location>
</feature>
<feature type="region of interest" description="Disordered" evidence="2">
    <location>
        <begin position="264"/>
        <end position="283"/>
    </location>
</feature>
<dbReference type="SUPFAM" id="SSF51120">
    <property type="entry name" value="beta-Roll"/>
    <property type="match status" value="2"/>
</dbReference>
<dbReference type="PRINTS" id="PR00313">
    <property type="entry name" value="CABNDNGRPT"/>
</dbReference>
<dbReference type="Pfam" id="PF07676">
    <property type="entry name" value="PD40"/>
    <property type="match status" value="3"/>
</dbReference>
<accession>A0A6J4P7U3</accession>
<evidence type="ECO:0000256" key="2">
    <source>
        <dbReference type="SAM" id="MobiDB-lite"/>
    </source>
</evidence>
<dbReference type="Pfam" id="PF00353">
    <property type="entry name" value="HemolysinCabind"/>
    <property type="match status" value="2"/>
</dbReference>
<gene>
    <name evidence="5" type="ORF">AVDCRST_MAG03-1337</name>
</gene>
<dbReference type="InterPro" id="IPR011042">
    <property type="entry name" value="6-blade_b-propeller_TolB-like"/>
</dbReference>
<dbReference type="GO" id="GO:0005509">
    <property type="term" value="F:calcium ion binding"/>
    <property type="evidence" value="ECO:0007669"/>
    <property type="project" value="InterPro"/>
</dbReference>
<dbReference type="InterPro" id="IPR018511">
    <property type="entry name" value="Hemolysin-typ_Ca-bd_CS"/>
</dbReference>
<name>A0A6J4P7U3_9ACTN</name>
<reference evidence="5" key="1">
    <citation type="submission" date="2020-02" db="EMBL/GenBank/DDBJ databases">
        <authorList>
            <person name="Meier V. D."/>
        </authorList>
    </citation>
    <scope>NUCLEOTIDE SEQUENCE</scope>
    <source>
        <strain evidence="5">AVDCRST_MAG03</strain>
    </source>
</reference>
<feature type="signal peptide" evidence="3">
    <location>
        <begin position="1"/>
        <end position="35"/>
    </location>
</feature>
<dbReference type="Gene3D" id="2.150.10.10">
    <property type="entry name" value="Serralysin-like metalloprotease, C-terminal"/>
    <property type="match status" value="1"/>
</dbReference>
<dbReference type="EMBL" id="CADCUT010000074">
    <property type="protein sequence ID" value="CAA9402662.1"/>
    <property type="molecule type" value="Genomic_DNA"/>
</dbReference>
<evidence type="ECO:0000313" key="5">
    <source>
        <dbReference type="EMBL" id="CAA9402662.1"/>
    </source>
</evidence>
<dbReference type="Gene3D" id="2.120.10.30">
    <property type="entry name" value="TolB, C-terminal domain"/>
    <property type="match status" value="3"/>
</dbReference>
<feature type="chain" id="PRO_5026964519" evidence="3">
    <location>
        <begin position="36"/>
        <end position="510"/>
    </location>
</feature>
<dbReference type="InterPro" id="IPR001343">
    <property type="entry name" value="Hemolysn_Ca-bd"/>
</dbReference>
<dbReference type="Pfam" id="PF00930">
    <property type="entry name" value="DPPIV_N"/>
    <property type="match status" value="1"/>
</dbReference>
<comment type="similarity">
    <text evidence="1">Belongs to the TolB family.</text>
</comment>
<feature type="compositionally biased region" description="Basic and acidic residues" evidence="2">
    <location>
        <begin position="473"/>
        <end position="485"/>
    </location>
</feature>
<dbReference type="GO" id="GO:0006508">
    <property type="term" value="P:proteolysis"/>
    <property type="evidence" value="ECO:0007669"/>
    <property type="project" value="InterPro"/>
</dbReference>
<feature type="region of interest" description="Disordered" evidence="2">
    <location>
        <begin position="473"/>
        <end position="510"/>
    </location>
</feature>
<dbReference type="SUPFAM" id="SSF69304">
    <property type="entry name" value="Tricorn protease N-terminal domain"/>
    <property type="match status" value="1"/>
</dbReference>
<organism evidence="5">
    <name type="scientific">uncultured Rubrobacteraceae bacterium</name>
    <dbReference type="NCBI Taxonomy" id="349277"/>
    <lineage>
        <taxon>Bacteria</taxon>
        <taxon>Bacillati</taxon>
        <taxon>Actinomycetota</taxon>
        <taxon>Rubrobacteria</taxon>
        <taxon>Rubrobacterales</taxon>
        <taxon>Rubrobacteraceae</taxon>
        <taxon>environmental samples</taxon>
    </lineage>
</organism>
<protein>
    <submittedName>
        <fullName evidence="5">TolB protein, periplasmic protein involved in the tonb-independent uptake of group A colicins</fullName>
    </submittedName>
</protein>
<feature type="compositionally biased region" description="Basic and acidic residues" evidence="2">
    <location>
        <begin position="500"/>
        <end position="510"/>
    </location>
</feature>
<evidence type="ECO:0000259" key="4">
    <source>
        <dbReference type="Pfam" id="PF00930"/>
    </source>
</evidence>
<keyword evidence="3" id="KW-0732">Signal</keyword>
<evidence type="ECO:0000256" key="3">
    <source>
        <dbReference type="SAM" id="SignalP"/>
    </source>
</evidence>